<keyword evidence="2" id="KW-1185">Reference proteome</keyword>
<accession>A0A255GL42</accession>
<dbReference type="RefSeq" id="WP_094365445.1">
    <property type="nucleotide sequence ID" value="NZ_NMVQ01000047.1"/>
</dbReference>
<protein>
    <submittedName>
        <fullName evidence="1">Acyl dehydratase</fullName>
    </submittedName>
</protein>
<evidence type="ECO:0000313" key="2">
    <source>
        <dbReference type="Proteomes" id="UP000216311"/>
    </source>
</evidence>
<reference evidence="1 2" key="1">
    <citation type="submission" date="2017-07" db="EMBL/GenBank/DDBJ databases">
        <title>Draft whole genome sequences of clinical Proprionibacteriaceae strains.</title>
        <authorList>
            <person name="Bernier A.-M."/>
            <person name="Bernard K."/>
            <person name="Domingo M.-C."/>
        </authorList>
    </citation>
    <scope>NUCLEOTIDE SEQUENCE [LARGE SCALE GENOMIC DNA]</scope>
    <source>
        <strain evidence="1 2">NML 130396</strain>
    </source>
</reference>
<organism evidence="1 2">
    <name type="scientific">Enemella dayhoffiae</name>
    <dbReference type="NCBI Taxonomy" id="2016507"/>
    <lineage>
        <taxon>Bacteria</taxon>
        <taxon>Bacillati</taxon>
        <taxon>Actinomycetota</taxon>
        <taxon>Actinomycetes</taxon>
        <taxon>Propionibacteriales</taxon>
        <taxon>Propionibacteriaceae</taxon>
        <taxon>Enemella</taxon>
    </lineage>
</organism>
<sequence>MSRFEPGQEFPPLEIEVTRTVIVAGAMATQDFEDVHHDPDLAITRGTADTYLSINTTNGFLCRYVTDQLGPTARVHRLRTRLGVPHLAGMTLTLTGRVEDVTGERITIAVQGRNPSGVHASATLEVELTDPGADR</sequence>
<dbReference type="OrthoDB" id="4736831at2"/>
<dbReference type="Proteomes" id="UP000216311">
    <property type="component" value="Unassembled WGS sequence"/>
</dbReference>
<evidence type="ECO:0000313" key="1">
    <source>
        <dbReference type="EMBL" id="OYO16558.1"/>
    </source>
</evidence>
<dbReference type="EMBL" id="NMVQ01000047">
    <property type="protein sequence ID" value="OYO16558.1"/>
    <property type="molecule type" value="Genomic_DNA"/>
</dbReference>
<dbReference type="SUPFAM" id="SSF54637">
    <property type="entry name" value="Thioesterase/thiol ester dehydrase-isomerase"/>
    <property type="match status" value="1"/>
</dbReference>
<dbReference type="InterPro" id="IPR029069">
    <property type="entry name" value="HotDog_dom_sf"/>
</dbReference>
<comment type="caution">
    <text evidence="1">The sequence shown here is derived from an EMBL/GenBank/DDBJ whole genome shotgun (WGS) entry which is preliminary data.</text>
</comment>
<dbReference type="AlphaFoldDB" id="A0A255GL42"/>
<name>A0A255GL42_9ACTN</name>
<proteinExistence type="predicted"/>
<gene>
    <name evidence="1" type="ORF">CGZ93_17485</name>
</gene>
<dbReference type="Gene3D" id="3.10.129.10">
    <property type="entry name" value="Hotdog Thioesterase"/>
    <property type="match status" value="1"/>
</dbReference>